<organism evidence="2 3">
    <name type="scientific">Streptomyces thermolilacinus SPC6</name>
    <dbReference type="NCBI Taxonomy" id="1306406"/>
    <lineage>
        <taxon>Bacteria</taxon>
        <taxon>Bacillati</taxon>
        <taxon>Actinomycetota</taxon>
        <taxon>Actinomycetes</taxon>
        <taxon>Kitasatosporales</taxon>
        <taxon>Streptomycetaceae</taxon>
        <taxon>Streptomyces</taxon>
    </lineage>
</organism>
<name>A0A1D3DU88_9ACTN</name>
<dbReference type="EMBL" id="ASHX02000001">
    <property type="protein sequence ID" value="OEJ95886.1"/>
    <property type="molecule type" value="Genomic_DNA"/>
</dbReference>
<dbReference type="Proteomes" id="UP000095329">
    <property type="component" value="Unassembled WGS sequence"/>
</dbReference>
<accession>A0A1D3DU88</accession>
<keyword evidence="3" id="KW-1185">Reference proteome</keyword>
<dbReference type="AlphaFoldDB" id="A0A1D3DU88"/>
<dbReference type="RefSeq" id="WP_023588237.1">
    <property type="nucleotide sequence ID" value="NZ_ASHX02000001.1"/>
</dbReference>
<evidence type="ECO:0008006" key="4">
    <source>
        <dbReference type="Google" id="ProtNLM"/>
    </source>
</evidence>
<dbReference type="eggNOG" id="ENOG50340CK">
    <property type="taxonomic scope" value="Bacteria"/>
</dbReference>
<reference evidence="2 3" key="1">
    <citation type="journal article" date="2013" name="Genome Announc.">
        <title>Genome Sequence of Streptomyces violaceusniger Strain SPC6, a Halotolerant Streptomycete That Exhibits Rapid Growth and Development.</title>
        <authorList>
            <person name="Chen X."/>
            <person name="Zhang B."/>
            <person name="Zhang W."/>
            <person name="Wu X."/>
            <person name="Zhang M."/>
            <person name="Chen T."/>
            <person name="Liu G."/>
            <person name="Dyson P."/>
        </authorList>
    </citation>
    <scope>NUCLEOTIDE SEQUENCE [LARGE SCALE GENOMIC DNA]</scope>
    <source>
        <strain evidence="2 3">SPC6</strain>
    </source>
</reference>
<feature type="compositionally biased region" description="Basic residues" evidence="1">
    <location>
        <begin position="149"/>
        <end position="162"/>
    </location>
</feature>
<sequence>MSETPGIPVGHEAYSFACLGCGYGWEQAYEIEHHSDIAGHDFVIYRADGRRVPSPLSKPTCPNCGRHVVRIMGSGRISVVLDHGQARPAGEGAAGPGYRRAAPVATAGPIGQELEAKAPQGGADTVTGPEAERSGATRVDEPGGEEPRRGRRSHLLHPFHRH</sequence>
<evidence type="ECO:0000313" key="3">
    <source>
        <dbReference type="Proteomes" id="UP000095329"/>
    </source>
</evidence>
<evidence type="ECO:0000313" key="2">
    <source>
        <dbReference type="EMBL" id="OEJ95886.1"/>
    </source>
</evidence>
<protein>
    <recommendedName>
        <fullName evidence="4">C2H2-type domain-containing protein</fullName>
    </recommendedName>
</protein>
<comment type="caution">
    <text evidence="2">The sequence shown here is derived from an EMBL/GenBank/DDBJ whole genome shotgun (WGS) entry which is preliminary data.</text>
</comment>
<feature type="region of interest" description="Disordered" evidence="1">
    <location>
        <begin position="115"/>
        <end position="162"/>
    </location>
</feature>
<dbReference type="STRING" id="1306406.J116_016790"/>
<proteinExistence type="predicted"/>
<dbReference type="OrthoDB" id="3872345at2"/>
<feature type="compositionally biased region" description="Basic and acidic residues" evidence="1">
    <location>
        <begin position="130"/>
        <end position="148"/>
    </location>
</feature>
<gene>
    <name evidence="2" type="ORF">J116_016790</name>
</gene>
<evidence type="ECO:0000256" key="1">
    <source>
        <dbReference type="SAM" id="MobiDB-lite"/>
    </source>
</evidence>